<name>A0ACB8YBV5_9ASTR</name>
<comment type="caution">
    <text evidence="1">The sequence shown here is derived from an EMBL/GenBank/DDBJ whole genome shotgun (WGS) entry which is preliminary data.</text>
</comment>
<protein>
    <submittedName>
        <fullName evidence="1">Uncharacterized protein</fullName>
    </submittedName>
</protein>
<sequence length="526" mass="59698">MDHETSSKHSNIKKRAKFAVGKAVGSSRDRFKTLDSKKKGNLGNFRRIQSRRVKTDDIVSNVEDKFYKRRNDGVKLKNENASGHHSKRVDGDDSRSRGLKSNYISRKVGEFHGNESNGFAGSNFGSKKKRIYANDASLSKNRMFNKWESQDAGGGDRRKKSENGENRNGFNGFLRKNGDAKHENGKQLRSSAEEHKFGMKKLKIKKNVADDSVETFDRPRRKRRLIRIAYPYDTANKRFDDSLPTFDNTTEEKKDLDTEENNEMSKNAQFRAIQPSPSIISFVNENLLGRRREIEFKRAGYNIELSSPLDNVPFSTSSERERIEESAFRNKLAFFAAAKVSSSFPAPDLPEIAFAGRSNVGKSSLLNSLTRQWGVVRTSDKPGLTQTINFFNLGSKLCLVDLPGYGFAYAKDEVKESWEELVKEYVSTREGLKRVCLLIDTKWGIKPRDHELVDLMERSKTKYQIVLTKTDLAFPIDVARRAMQIEESLKTKKSAVQPLMMVSSKTGAGVRSLRTVLSNISRFAKL</sequence>
<reference evidence="2" key="1">
    <citation type="journal article" date="2022" name="Mol. Ecol. Resour.">
        <title>The genomes of chicory, endive, great burdock and yacon provide insights into Asteraceae palaeo-polyploidization history and plant inulin production.</title>
        <authorList>
            <person name="Fan W."/>
            <person name="Wang S."/>
            <person name="Wang H."/>
            <person name="Wang A."/>
            <person name="Jiang F."/>
            <person name="Liu H."/>
            <person name="Zhao H."/>
            <person name="Xu D."/>
            <person name="Zhang Y."/>
        </authorList>
    </citation>
    <scope>NUCLEOTIDE SEQUENCE [LARGE SCALE GENOMIC DNA]</scope>
    <source>
        <strain evidence="2">cv. Yunnan</strain>
    </source>
</reference>
<evidence type="ECO:0000313" key="2">
    <source>
        <dbReference type="Proteomes" id="UP001056120"/>
    </source>
</evidence>
<proteinExistence type="predicted"/>
<dbReference type="Proteomes" id="UP001056120">
    <property type="component" value="Linkage Group LG28"/>
</dbReference>
<evidence type="ECO:0000313" key="1">
    <source>
        <dbReference type="EMBL" id="KAI3682521.1"/>
    </source>
</evidence>
<gene>
    <name evidence="1" type="ORF">L1987_82562</name>
</gene>
<dbReference type="EMBL" id="CM042045">
    <property type="protein sequence ID" value="KAI3682521.1"/>
    <property type="molecule type" value="Genomic_DNA"/>
</dbReference>
<organism evidence="1 2">
    <name type="scientific">Smallanthus sonchifolius</name>
    <dbReference type="NCBI Taxonomy" id="185202"/>
    <lineage>
        <taxon>Eukaryota</taxon>
        <taxon>Viridiplantae</taxon>
        <taxon>Streptophyta</taxon>
        <taxon>Embryophyta</taxon>
        <taxon>Tracheophyta</taxon>
        <taxon>Spermatophyta</taxon>
        <taxon>Magnoliopsida</taxon>
        <taxon>eudicotyledons</taxon>
        <taxon>Gunneridae</taxon>
        <taxon>Pentapetalae</taxon>
        <taxon>asterids</taxon>
        <taxon>campanulids</taxon>
        <taxon>Asterales</taxon>
        <taxon>Asteraceae</taxon>
        <taxon>Asteroideae</taxon>
        <taxon>Heliantheae alliance</taxon>
        <taxon>Millerieae</taxon>
        <taxon>Smallanthus</taxon>
    </lineage>
</organism>
<accession>A0ACB8YBV5</accession>
<reference evidence="1 2" key="2">
    <citation type="journal article" date="2022" name="Mol. Ecol. Resour.">
        <title>The genomes of chicory, endive, great burdock and yacon provide insights into Asteraceae paleo-polyploidization history and plant inulin production.</title>
        <authorList>
            <person name="Fan W."/>
            <person name="Wang S."/>
            <person name="Wang H."/>
            <person name="Wang A."/>
            <person name="Jiang F."/>
            <person name="Liu H."/>
            <person name="Zhao H."/>
            <person name="Xu D."/>
            <person name="Zhang Y."/>
        </authorList>
    </citation>
    <scope>NUCLEOTIDE SEQUENCE [LARGE SCALE GENOMIC DNA]</scope>
    <source>
        <strain evidence="2">cv. Yunnan</strain>
        <tissue evidence="1">Leaves</tissue>
    </source>
</reference>
<keyword evidence="2" id="KW-1185">Reference proteome</keyword>